<dbReference type="EMBL" id="BKBA01000009">
    <property type="protein sequence ID" value="GEQ14372.1"/>
    <property type="molecule type" value="Genomic_DNA"/>
</dbReference>
<evidence type="ECO:0000256" key="1">
    <source>
        <dbReference type="ARBA" id="ARBA00005791"/>
    </source>
</evidence>
<keyword evidence="5" id="KW-0676">Redox-active center</keyword>
<feature type="domain" description="Thioredoxin-like fold" evidence="7">
    <location>
        <begin position="89"/>
        <end position="251"/>
    </location>
</feature>
<keyword evidence="9" id="KW-1185">Reference proteome</keyword>
<evidence type="ECO:0000256" key="3">
    <source>
        <dbReference type="ARBA" id="ARBA00023002"/>
    </source>
</evidence>
<dbReference type="Pfam" id="PF13462">
    <property type="entry name" value="Thioredoxin_4"/>
    <property type="match status" value="1"/>
</dbReference>
<feature type="transmembrane region" description="Helical" evidence="6">
    <location>
        <begin position="29"/>
        <end position="50"/>
    </location>
</feature>
<dbReference type="PANTHER" id="PTHR13887">
    <property type="entry name" value="GLUTATHIONE S-TRANSFERASE KAPPA"/>
    <property type="match status" value="1"/>
</dbReference>
<dbReference type="SUPFAM" id="SSF52833">
    <property type="entry name" value="Thioredoxin-like"/>
    <property type="match status" value="1"/>
</dbReference>
<evidence type="ECO:0000256" key="2">
    <source>
        <dbReference type="ARBA" id="ARBA00022729"/>
    </source>
</evidence>
<dbReference type="GO" id="GO:0016491">
    <property type="term" value="F:oxidoreductase activity"/>
    <property type="evidence" value="ECO:0007669"/>
    <property type="project" value="UniProtKB-KW"/>
</dbReference>
<evidence type="ECO:0000259" key="7">
    <source>
        <dbReference type="Pfam" id="PF13462"/>
    </source>
</evidence>
<evidence type="ECO:0000256" key="5">
    <source>
        <dbReference type="ARBA" id="ARBA00023284"/>
    </source>
</evidence>
<evidence type="ECO:0000256" key="4">
    <source>
        <dbReference type="ARBA" id="ARBA00023157"/>
    </source>
</evidence>
<comment type="caution">
    <text evidence="8">The sequence shown here is derived from an EMBL/GenBank/DDBJ whole genome shotgun (WGS) entry which is preliminary data.</text>
</comment>
<gene>
    <name evidence="8" type="ORF">KLO01_24190</name>
</gene>
<dbReference type="Proteomes" id="UP000321793">
    <property type="component" value="Unassembled WGS sequence"/>
</dbReference>
<dbReference type="OrthoDB" id="117402at2"/>
<dbReference type="AlphaFoldDB" id="A0A512T2C4"/>
<accession>A0A512T2C4</accession>
<keyword evidence="6" id="KW-1133">Transmembrane helix</keyword>
<dbReference type="InterPro" id="IPR012336">
    <property type="entry name" value="Thioredoxin-like_fold"/>
</dbReference>
<evidence type="ECO:0000313" key="8">
    <source>
        <dbReference type="EMBL" id="GEQ14372.1"/>
    </source>
</evidence>
<protein>
    <recommendedName>
        <fullName evidence="7">Thioredoxin-like fold domain-containing protein</fullName>
    </recommendedName>
</protein>
<name>A0A512T2C4_9MICO</name>
<reference evidence="8 9" key="1">
    <citation type="submission" date="2019-07" db="EMBL/GenBank/DDBJ databases">
        <title>Whole genome shotgun sequence of Knoellia locipacati NBRC 109775.</title>
        <authorList>
            <person name="Hosoyama A."/>
            <person name="Uohara A."/>
            <person name="Ohji S."/>
            <person name="Ichikawa N."/>
        </authorList>
    </citation>
    <scope>NUCLEOTIDE SEQUENCE [LARGE SCALE GENOMIC DNA]</scope>
    <source>
        <strain evidence="8 9">NBRC 109775</strain>
    </source>
</reference>
<keyword evidence="4" id="KW-1015">Disulfide bond</keyword>
<dbReference type="Gene3D" id="3.40.30.10">
    <property type="entry name" value="Glutaredoxin"/>
    <property type="match status" value="1"/>
</dbReference>
<keyword evidence="6" id="KW-0812">Transmembrane</keyword>
<dbReference type="InterPro" id="IPR036249">
    <property type="entry name" value="Thioredoxin-like_sf"/>
</dbReference>
<dbReference type="PANTHER" id="PTHR13887:SF14">
    <property type="entry name" value="DISULFIDE BOND FORMATION PROTEIN D"/>
    <property type="match status" value="1"/>
</dbReference>
<evidence type="ECO:0000256" key="6">
    <source>
        <dbReference type="SAM" id="Phobius"/>
    </source>
</evidence>
<proteinExistence type="inferred from homology"/>
<dbReference type="RefSeq" id="WP_147065463.1">
    <property type="nucleotide sequence ID" value="NZ_BAABDN010000002.1"/>
</dbReference>
<sequence>MAQKPTPRSARQAKIDAVRKDGGGGANRIVVGAVVAIVAIIAVVGGVVVAERNKTDRVGTSTAVPAGAAGMGQGFVANADATLVAGAPTLDVYEDFQCPSCAQFEHVMGATVADLATQGKIKLVYHLKTFLDANLGTTHSLTMGNAAMCAADAGKFQAFHDTVYANMPAQEGAGWSTAQVKGFAERAGISGSALDTWQACVDDKKYNAYVESTEEASGKAGINATPTVVLAGTKLDFDAVPDPAALTAAIEAATK</sequence>
<keyword evidence="2" id="KW-0732">Signal</keyword>
<keyword evidence="3" id="KW-0560">Oxidoreductase</keyword>
<evidence type="ECO:0000313" key="9">
    <source>
        <dbReference type="Proteomes" id="UP000321793"/>
    </source>
</evidence>
<comment type="similarity">
    <text evidence="1">Belongs to the thioredoxin family. DsbA subfamily.</text>
</comment>
<organism evidence="8 9">
    <name type="scientific">Knoellia locipacati</name>
    <dbReference type="NCBI Taxonomy" id="882824"/>
    <lineage>
        <taxon>Bacteria</taxon>
        <taxon>Bacillati</taxon>
        <taxon>Actinomycetota</taxon>
        <taxon>Actinomycetes</taxon>
        <taxon>Micrococcales</taxon>
        <taxon>Intrasporangiaceae</taxon>
        <taxon>Knoellia</taxon>
    </lineage>
</organism>
<keyword evidence="6" id="KW-0472">Membrane</keyword>